<name>A0AAZ1XTK6_OREAU</name>
<evidence type="ECO:0008006" key="11">
    <source>
        <dbReference type="Google" id="ProtNLM"/>
    </source>
</evidence>
<feature type="domain" description="Synaptonemal complex protein 2 armadillo-repeat-like" evidence="7">
    <location>
        <begin position="1"/>
        <end position="87"/>
    </location>
</feature>
<evidence type="ECO:0000313" key="10">
    <source>
        <dbReference type="Proteomes" id="UP000472276"/>
    </source>
</evidence>
<feature type="region of interest" description="Disordered" evidence="6">
    <location>
        <begin position="762"/>
        <end position="974"/>
    </location>
</feature>
<feature type="region of interest" description="Disordered" evidence="6">
    <location>
        <begin position="1022"/>
        <end position="1045"/>
    </location>
</feature>
<dbReference type="GO" id="GO:0007143">
    <property type="term" value="P:female meiotic nuclear division"/>
    <property type="evidence" value="ECO:0007669"/>
    <property type="project" value="TreeGrafter"/>
</dbReference>
<keyword evidence="4" id="KW-0158">Chromosome</keyword>
<protein>
    <recommendedName>
        <fullName evidence="11">Synaptonemal complex protein 2</fullName>
    </recommendedName>
</protein>
<reference evidence="9" key="3">
    <citation type="submission" date="2025-09" db="UniProtKB">
        <authorList>
            <consortium name="Ensembl"/>
        </authorList>
    </citation>
    <scope>IDENTIFICATION</scope>
</reference>
<feature type="region of interest" description="Disordered" evidence="6">
    <location>
        <begin position="1063"/>
        <end position="1097"/>
    </location>
</feature>
<comment type="subcellular location">
    <subcellularLocation>
        <location evidence="2">Chromosome</location>
    </subcellularLocation>
    <subcellularLocation>
        <location evidence="1">Nucleus</location>
    </subcellularLocation>
</comment>
<dbReference type="GO" id="GO:0007140">
    <property type="term" value="P:male meiotic nuclear division"/>
    <property type="evidence" value="ECO:0007669"/>
    <property type="project" value="TreeGrafter"/>
</dbReference>
<evidence type="ECO:0000256" key="4">
    <source>
        <dbReference type="ARBA" id="ARBA00022454"/>
    </source>
</evidence>
<feature type="region of interest" description="Disordered" evidence="6">
    <location>
        <begin position="1131"/>
        <end position="1150"/>
    </location>
</feature>
<reference evidence="9" key="2">
    <citation type="submission" date="2025-08" db="UniProtKB">
        <authorList>
            <consortium name="Ensembl"/>
        </authorList>
    </citation>
    <scope>IDENTIFICATION</scope>
</reference>
<feature type="compositionally biased region" description="Basic and acidic residues" evidence="6">
    <location>
        <begin position="876"/>
        <end position="888"/>
    </location>
</feature>
<dbReference type="GO" id="GO:0000800">
    <property type="term" value="C:lateral element"/>
    <property type="evidence" value="ECO:0007669"/>
    <property type="project" value="TreeGrafter"/>
</dbReference>
<dbReference type="PANTHER" id="PTHR15607">
    <property type="entry name" value="SYNAPTONEMAL COMPLEX PROTEIN-RELATED"/>
    <property type="match status" value="1"/>
</dbReference>
<accession>A0AAZ1XTK6</accession>
<evidence type="ECO:0000259" key="8">
    <source>
        <dbReference type="Pfam" id="PF18584"/>
    </source>
</evidence>
<dbReference type="InterPro" id="IPR024835">
    <property type="entry name" value="SYCP2-like"/>
</dbReference>
<dbReference type="GO" id="GO:0000779">
    <property type="term" value="C:condensed chromosome, centromeric region"/>
    <property type="evidence" value="ECO:0007669"/>
    <property type="project" value="TreeGrafter"/>
</dbReference>
<feature type="compositionally biased region" description="Polar residues" evidence="6">
    <location>
        <begin position="898"/>
        <end position="907"/>
    </location>
</feature>
<evidence type="ECO:0000256" key="6">
    <source>
        <dbReference type="SAM" id="MobiDB-lite"/>
    </source>
</evidence>
<feature type="compositionally biased region" description="Polar residues" evidence="6">
    <location>
        <begin position="541"/>
        <end position="557"/>
    </location>
</feature>
<feature type="compositionally biased region" description="Acidic residues" evidence="6">
    <location>
        <begin position="857"/>
        <end position="867"/>
    </location>
</feature>
<evidence type="ECO:0000256" key="2">
    <source>
        <dbReference type="ARBA" id="ARBA00004286"/>
    </source>
</evidence>
<feature type="compositionally biased region" description="Polar residues" evidence="6">
    <location>
        <begin position="438"/>
        <end position="449"/>
    </location>
</feature>
<organism evidence="9 10">
    <name type="scientific">Oreochromis aureus</name>
    <name type="common">Israeli tilapia</name>
    <name type="synonym">Chromis aureus</name>
    <dbReference type="NCBI Taxonomy" id="47969"/>
    <lineage>
        <taxon>Eukaryota</taxon>
        <taxon>Metazoa</taxon>
        <taxon>Chordata</taxon>
        <taxon>Craniata</taxon>
        <taxon>Vertebrata</taxon>
        <taxon>Euteleostomi</taxon>
        <taxon>Actinopterygii</taxon>
        <taxon>Neopterygii</taxon>
        <taxon>Teleostei</taxon>
        <taxon>Neoteleostei</taxon>
        <taxon>Acanthomorphata</taxon>
        <taxon>Ovalentaria</taxon>
        <taxon>Cichlomorphae</taxon>
        <taxon>Cichliformes</taxon>
        <taxon>Cichlidae</taxon>
        <taxon>African cichlids</taxon>
        <taxon>Pseudocrenilabrinae</taxon>
        <taxon>Oreochromini</taxon>
        <taxon>Oreochromis</taxon>
    </lineage>
</organism>
<dbReference type="Pfam" id="PF18584">
    <property type="entry name" value="SYCP2_SLD"/>
    <property type="match status" value="1"/>
</dbReference>
<dbReference type="InterPro" id="IPR041322">
    <property type="entry name" value="SYCP2_ARLD"/>
</dbReference>
<feature type="region of interest" description="Disordered" evidence="6">
    <location>
        <begin position="426"/>
        <end position="449"/>
    </location>
</feature>
<feature type="region of interest" description="Disordered" evidence="6">
    <location>
        <begin position="1198"/>
        <end position="1251"/>
    </location>
</feature>
<feature type="region of interest" description="Disordered" evidence="6">
    <location>
        <begin position="514"/>
        <end position="618"/>
    </location>
</feature>
<evidence type="ECO:0000256" key="1">
    <source>
        <dbReference type="ARBA" id="ARBA00004123"/>
    </source>
</evidence>
<dbReference type="InterPro" id="IPR040560">
    <property type="entry name" value="SYCP2_SLD"/>
</dbReference>
<sequence>MVDWFEKCRQLWIQCGLQWDENLINLSEDFLNALMVVHQACKEGTYKITESFLHPIGQLAVDPRIYVLIQKEVIRKFNLILDKIPVELKKDTKILMSQEASDIMIKLADHIMDVGDYDFQSSLMEALCRMATTDQRKELAYKWFRMSHVASAFAKIRDSEFETACRTFLNMVNGMQGDKRRVYSYPCLEAYLDSSELLMPSDEKLEEFWIDFNLGSHSISFYFSMADEEDSHWETICINEHEVQSYTVKEVDKRKVLQIKLSEVVIVGAAEGSSLTIHFSSSLDILQALQNVYGHSKNKGSSVVKATAKSLMENNTQVVPESQVSLGESEKSTVNYVLPATAAPAQVVTPAKMKISEATAFFSSGGAGSVHRSFSLASNTPANGIGTEKSSLEVSTASKQAIKNKGDKYKKSIALRDAVNMVLAEQGGEKSQEENFVPDTQPQTGSNMASNWHKFSVSEMLMMPTPKTSSLPRSGMGCPRERSLSSKWSVSASSSVCQKQLHIQLSERLQHVLKERNQDSPPPEASDIRTDSNETNAEDQYVSSLCTSKPQHAQSNGGAKGKNKGQTSLETGAVPMKPSVKTSTTKTLKEKKTPKSETENKRAQLDKEKRDSEAAGSMVKLISSRYKDNGQSKEKHTSEKLTQNWFPSLVNSRPIFNMSWLSTGKRETSKNPIRSYSRTKANSVRRRDDIFAFRTNTPLSSEKEKINTCGIQNNGIHSPVLPSTTKKEEPMAKKKGHVKKHLFSDTDTENATTDVSWLRESATKSKTKVTKYSRQAPIKPRPVPHHASFESPDLVPTFPRAGLGNSKSTQKNGHMKRDRGQRKERVKPAAASSRQHAATKRPKRVAAASTKSYKEPDTDDSQPEEPQDPPATKYSFSDRLKKTEEVHKAQKKKKKSDSTQQMENNINPCAKKPVTSKKYFIDQQRKHEKTSEQAADTYRRKRNNNQSDFKKPSVLKQRPENVPQETSKLNKTNAQEQMSSLKDSWVTCQTSFCPSPPLMEKMRSADRSVPTLDLTCSPLLTPRGSPLPASPKPSCQDTPSPVLLLPKPKVRNKEMCKSSFYTAEKNHGSSKTHSKQSVPSLTSLGGQTPAPSPPTELSAAKISTIEQNLSSAPHSPLSTRPLLTSTLLELDKPPLPSPAQSPFPNDTISHGHRCSLSKVSSVSPISLSSSSINSSVLTGKVKDGPTVALALSVRAEMTPLSDQDSKLAQSHVSGPSRKRHISSSSHSEDEETEERMRSKIRGNHSPHLKPRKLFKSFEVPAVDELSQVKSSSGHWEGEVTDGDVDIDEGLDLPEIAVNPRNMCQQLSSELKKKFQKRYSMMELYNKQSLKTIQQHVSSINMQITKCRTQRLKQIQKVLLDEIHKLEQDDTVLKNMDKDLTMYWKKQMTAFHSYQKQEITRNECLKRALQSNTCNSLEYEERIFTSEMCTIRKDMKSVQDKFLSEMLEGELQSVKKGLHALFFP</sequence>
<gene>
    <name evidence="9" type="primary">sycp2</name>
</gene>
<feature type="compositionally biased region" description="Polar residues" evidence="6">
    <location>
        <begin position="1200"/>
        <end position="1212"/>
    </location>
</feature>
<dbReference type="Proteomes" id="UP000472276">
    <property type="component" value="Unassembled WGS sequence"/>
</dbReference>
<reference evidence="10" key="1">
    <citation type="submission" date="2020-03" db="EMBL/GenBank/DDBJ databases">
        <title>Evolution of repeat sequences and sex chromosomes of tilapia species revealed by chromosome-level genomes.</title>
        <authorList>
            <person name="Xu L."/>
            <person name="Tao W."/>
            <person name="Wang D."/>
            <person name="Zhou Q."/>
        </authorList>
    </citation>
    <scope>NUCLEOTIDE SEQUENCE [LARGE SCALE GENOMIC DNA]</scope>
    <source>
        <strain evidence="10">Israel</strain>
    </source>
</reference>
<feature type="compositionally biased region" description="Polar residues" evidence="6">
    <location>
        <begin position="1075"/>
        <end position="1086"/>
    </location>
</feature>
<evidence type="ECO:0000259" key="7">
    <source>
        <dbReference type="Pfam" id="PF18581"/>
    </source>
</evidence>
<feature type="domain" description="Synaptonemal complex protein 2 Spt16M-like" evidence="8">
    <location>
        <begin position="182"/>
        <end position="294"/>
    </location>
</feature>
<evidence type="ECO:0000313" key="9">
    <source>
        <dbReference type="Ensembl" id="ENSOABP00000070895.1"/>
    </source>
</evidence>
<feature type="compositionally biased region" description="Basic residues" evidence="6">
    <location>
        <begin position="1238"/>
        <end position="1251"/>
    </location>
</feature>
<dbReference type="Pfam" id="PF18581">
    <property type="entry name" value="SYCP2_ARLD"/>
    <property type="match status" value="1"/>
</dbReference>
<evidence type="ECO:0000256" key="5">
    <source>
        <dbReference type="ARBA" id="ARBA00023242"/>
    </source>
</evidence>
<keyword evidence="10" id="KW-1185">Reference proteome</keyword>
<feature type="compositionally biased region" description="Basic and acidic residues" evidence="6">
    <location>
        <begin position="919"/>
        <end position="931"/>
    </location>
</feature>
<feature type="region of interest" description="Disordered" evidence="6">
    <location>
        <begin position="710"/>
        <end position="740"/>
    </location>
</feature>
<feature type="compositionally biased region" description="Polar residues" evidence="6">
    <location>
        <begin position="710"/>
        <end position="724"/>
    </location>
</feature>
<dbReference type="Ensembl" id="ENSOABT00000083161.1">
    <property type="protein sequence ID" value="ENSOABP00000070895.1"/>
    <property type="gene ID" value="ENSOABG00000003642.2"/>
</dbReference>
<evidence type="ECO:0000256" key="3">
    <source>
        <dbReference type="ARBA" id="ARBA00007960"/>
    </source>
</evidence>
<proteinExistence type="inferred from homology"/>
<feature type="compositionally biased region" description="Polar residues" evidence="6">
    <location>
        <begin position="963"/>
        <end position="974"/>
    </location>
</feature>
<feature type="compositionally biased region" description="Basic and acidic residues" evidence="6">
    <location>
        <begin position="587"/>
        <end position="613"/>
    </location>
</feature>
<dbReference type="PANTHER" id="PTHR15607:SF12">
    <property type="entry name" value="SYNAPTONEMAL COMPLEX PROTEIN 2"/>
    <property type="match status" value="1"/>
</dbReference>
<feature type="compositionally biased region" description="Low complexity" evidence="6">
    <location>
        <begin position="575"/>
        <end position="586"/>
    </location>
</feature>
<comment type="similarity">
    <text evidence="3">Belongs to the SYCP2 family.</text>
</comment>
<keyword evidence="5" id="KW-0539">Nucleus</keyword>